<dbReference type="EMBL" id="LVVZ01000015">
    <property type="protein sequence ID" value="OKL44091.1"/>
    <property type="molecule type" value="Genomic_DNA"/>
</dbReference>
<dbReference type="Proteomes" id="UP000185783">
    <property type="component" value="Unassembled WGS sequence"/>
</dbReference>
<evidence type="ECO:0000256" key="1">
    <source>
        <dbReference type="SAM" id="SignalP"/>
    </source>
</evidence>
<evidence type="ECO:0000313" key="3">
    <source>
        <dbReference type="Proteomes" id="UP000185783"/>
    </source>
</evidence>
<feature type="signal peptide" evidence="1">
    <location>
        <begin position="1"/>
        <end position="33"/>
    </location>
</feature>
<reference evidence="2 3" key="1">
    <citation type="submission" date="2016-03" db="EMBL/GenBank/DDBJ databases">
        <title>Genome sequence of Nesiotobacter sp. nov., a moderately halophilic alphaproteobacterium isolated from the Yellow Sea, China.</title>
        <authorList>
            <person name="Zhang G."/>
            <person name="Zhang R."/>
        </authorList>
    </citation>
    <scope>NUCLEOTIDE SEQUENCE [LARGE SCALE GENOMIC DNA]</scope>
    <source>
        <strain evidence="2 3">WB1-6</strain>
    </source>
</reference>
<evidence type="ECO:0008006" key="4">
    <source>
        <dbReference type="Google" id="ProtNLM"/>
    </source>
</evidence>
<comment type="caution">
    <text evidence="2">The sequence shown here is derived from an EMBL/GenBank/DDBJ whole genome shotgun (WGS) entry which is preliminary data.</text>
</comment>
<gene>
    <name evidence="2" type="ORF">A3843_10995</name>
</gene>
<evidence type="ECO:0000313" key="2">
    <source>
        <dbReference type="EMBL" id="OKL44091.1"/>
    </source>
</evidence>
<dbReference type="RefSeq" id="WP_028481103.1">
    <property type="nucleotide sequence ID" value="NZ_LVVZ01000015.1"/>
</dbReference>
<name>A0A1U7JHG5_9HYPH</name>
<keyword evidence="1" id="KW-0732">Signal</keyword>
<dbReference type="InterPro" id="IPR008325">
    <property type="entry name" value="EipA-like"/>
</dbReference>
<dbReference type="OrthoDB" id="9796051at2"/>
<dbReference type="AlphaFoldDB" id="A0A1U7JHG5"/>
<keyword evidence="3" id="KW-1185">Reference proteome</keyword>
<organism evidence="2 3">
    <name type="scientific">Pseudovibrio exalbescens</name>
    <dbReference type="NCBI Taxonomy" id="197461"/>
    <lineage>
        <taxon>Bacteria</taxon>
        <taxon>Pseudomonadati</taxon>
        <taxon>Pseudomonadota</taxon>
        <taxon>Alphaproteobacteria</taxon>
        <taxon>Hyphomicrobiales</taxon>
        <taxon>Stappiaceae</taxon>
        <taxon>Pseudovibrio</taxon>
    </lineage>
</organism>
<protein>
    <recommendedName>
        <fullName evidence="4">DUF1134 domain-containing protein</fullName>
    </recommendedName>
</protein>
<dbReference type="Pfam" id="PF06577">
    <property type="entry name" value="EipA"/>
    <property type="match status" value="1"/>
</dbReference>
<feature type="chain" id="PRO_5010581931" description="DUF1134 domain-containing protein" evidence="1">
    <location>
        <begin position="34"/>
        <end position="204"/>
    </location>
</feature>
<accession>A0A1U7JHG5</accession>
<dbReference type="STRING" id="197461.A3843_10995"/>
<dbReference type="PIRSF" id="PIRSF033924">
    <property type="entry name" value="UCP033924"/>
    <property type="match status" value="1"/>
</dbReference>
<sequence>MLYTTFGRLRHMTVVCLALLGLVLASMGMPAYAQQATSGQPQGQSTYSQNEIVDAGHKFFGSVSSGLATVVEKAINKYGEPNGYILGEEGSAAFFAGATYGEGQLFTRNAGIHPIFWQGPSIGWDFGGDGARTMMLVYNLPTIDAMYRRYVGVKGSAYLVGGFGMQVLSNNNIYVVPVKAGVGARLGLNMGYLKFTRKPTWNPF</sequence>
<proteinExistence type="predicted"/>